<proteinExistence type="predicted"/>
<protein>
    <submittedName>
        <fullName evidence="2">Uncharacterized protein</fullName>
    </submittedName>
</protein>
<evidence type="ECO:0000313" key="1">
    <source>
        <dbReference type="EMBL" id="QCE07088.1"/>
    </source>
</evidence>
<dbReference type="EMBL" id="CP039353">
    <property type="protein sequence ID" value="QCE07089.1"/>
    <property type="molecule type" value="Genomic_DNA"/>
</dbReference>
<evidence type="ECO:0000313" key="3">
    <source>
        <dbReference type="Proteomes" id="UP000501690"/>
    </source>
</evidence>
<evidence type="ECO:0000313" key="2">
    <source>
        <dbReference type="EMBL" id="QCE07089.1"/>
    </source>
</evidence>
<name>A0A4D6N3M3_VIGUN</name>
<accession>A0A4D6N3M3</accession>
<dbReference type="Proteomes" id="UP000501690">
    <property type="component" value="Linkage Group LG9"/>
</dbReference>
<sequence length="120" mass="13380">MNLPAHTITCQTPSMNLPAHGTLSPDPHLHQSVQTIHISCTKLTWARSLSLSDRACLAQAKLPRLSERATKVTYEVPLRRAHLAWARPLFAQHNISRLGSKTTEHTCINADFSLRRVPLA</sequence>
<dbReference type="AlphaFoldDB" id="A0A4D6N3M3"/>
<gene>
    <name evidence="1" type="ORF">DEO72_LG9g2104</name>
    <name evidence="2" type="ORF">DEO72_LG9g2105</name>
</gene>
<dbReference type="EMBL" id="CP039353">
    <property type="protein sequence ID" value="QCE07088.1"/>
    <property type="molecule type" value="Genomic_DNA"/>
</dbReference>
<reference evidence="2 3" key="1">
    <citation type="submission" date="2019-04" db="EMBL/GenBank/DDBJ databases">
        <title>An improved genome assembly and genetic linkage map for asparagus bean, Vigna unguiculata ssp. sesquipedialis.</title>
        <authorList>
            <person name="Xia Q."/>
            <person name="Zhang R."/>
            <person name="Dong Y."/>
        </authorList>
    </citation>
    <scope>NUCLEOTIDE SEQUENCE [LARGE SCALE GENOMIC DNA]</scope>
    <source>
        <tissue evidence="2">Leaf</tissue>
    </source>
</reference>
<keyword evidence="3" id="KW-1185">Reference proteome</keyword>
<organism evidence="2 3">
    <name type="scientific">Vigna unguiculata</name>
    <name type="common">Cowpea</name>
    <dbReference type="NCBI Taxonomy" id="3917"/>
    <lineage>
        <taxon>Eukaryota</taxon>
        <taxon>Viridiplantae</taxon>
        <taxon>Streptophyta</taxon>
        <taxon>Embryophyta</taxon>
        <taxon>Tracheophyta</taxon>
        <taxon>Spermatophyta</taxon>
        <taxon>Magnoliopsida</taxon>
        <taxon>eudicotyledons</taxon>
        <taxon>Gunneridae</taxon>
        <taxon>Pentapetalae</taxon>
        <taxon>rosids</taxon>
        <taxon>fabids</taxon>
        <taxon>Fabales</taxon>
        <taxon>Fabaceae</taxon>
        <taxon>Papilionoideae</taxon>
        <taxon>50 kb inversion clade</taxon>
        <taxon>NPAAA clade</taxon>
        <taxon>indigoferoid/millettioid clade</taxon>
        <taxon>Phaseoleae</taxon>
        <taxon>Vigna</taxon>
    </lineage>
</organism>